<evidence type="ECO:0000313" key="2">
    <source>
        <dbReference type="Proteomes" id="UP000316079"/>
    </source>
</evidence>
<gene>
    <name evidence="1" type="ORF">DNTS_025342</name>
</gene>
<dbReference type="Proteomes" id="UP000316079">
    <property type="component" value="Unassembled WGS sequence"/>
</dbReference>
<keyword evidence="2" id="KW-1185">Reference proteome</keyword>
<evidence type="ECO:0000313" key="1">
    <source>
        <dbReference type="EMBL" id="TRY65885.1"/>
    </source>
</evidence>
<protein>
    <submittedName>
        <fullName evidence="1">Uncharacterized protein</fullName>
    </submittedName>
</protein>
<organism evidence="1 2">
    <name type="scientific">Danionella cerebrum</name>
    <dbReference type="NCBI Taxonomy" id="2873325"/>
    <lineage>
        <taxon>Eukaryota</taxon>
        <taxon>Metazoa</taxon>
        <taxon>Chordata</taxon>
        <taxon>Craniata</taxon>
        <taxon>Vertebrata</taxon>
        <taxon>Euteleostomi</taxon>
        <taxon>Actinopterygii</taxon>
        <taxon>Neopterygii</taxon>
        <taxon>Teleostei</taxon>
        <taxon>Ostariophysi</taxon>
        <taxon>Cypriniformes</taxon>
        <taxon>Danionidae</taxon>
        <taxon>Danioninae</taxon>
        <taxon>Danionella</taxon>
    </lineage>
</organism>
<sequence length="88" mass="9671">MRSSFAFRSTAHNVTGAAFRFTSSESQACESPLRNSHLLSVTSSECSGLKSFTLCVSGSDVTKENDKSMTQFISEFTFLFHAGILYEL</sequence>
<dbReference type="OrthoDB" id="8951579at2759"/>
<dbReference type="AlphaFoldDB" id="A0A553NKC5"/>
<dbReference type="EMBL" id="SRMA01026890">
    <property type="protein sequence ID" value="TRY65885.1"/>
    <property type="molecule type" value="Genomic_DNA"/>
</dbReference>
<accession>A0A553NKC5</accession>
<name>A0A553NKC5_9TELE</name>
<proteinExistence type="predicted"/>
<reference evidence="1 2" key="1">
    <citation type="journal article" date="2019" name="Sci. Data">
        <title>Hybrid genome assembly and annotation of Danionella translucida.</title>
        <authorList>
            <person name="Kadobianskyi M."/>
            <person name="Schulze L."/>
            <person name="Schuelke M."/>
            <person name="Judkewitz B."/>
        </authorList>
    </citation>
    <scope>NUCLEOTIDE SEQUENCE [LARGE SCALE GENOMIC DNA]</scope>
    <source>
        <strain evidence="1 2">Bolton</strain>
    </source>
</reference>
<comment type="caution">
    <text evidence="1">The sequence shown here is derived from an EMBL/GenBank/DDBJ whole genome shotgun (WGS) entry which is preliminary data.</text>
</comment>